<comment type="caution">
    <text evidence="2">The sequence shown here is derived from an EMBL/GenBank/DDBJ whole genome shotgun (WGS) entry which is preliminary data.</text>
</comment>
<protein>
    <submittedName>
        <fullName evidence="2">Uncharacterized protein</fullName>
    </submittedName>
</protein>
<organism evidence="2 3">
    <name type="scientific">Actinopolymorpha pittospori</name>
    <dbReference type="NCBI Taxonomy" id="648752"/>
    <lineage>
        <taxon>Bacteria</taxon>
        <taxon>Bacillati</taxon>
        <taxon>Actinomycetota</taxon>
        <taxon>Actinomycetes</taxon>
        <taxon>Propionibacteriales</taxon>
        <taxon>Actinopolymorphaceae</taxon>
        <taxon>Actinopolymorpha</taxon>
    </lineage>
</organism>
<gene>
    <name evidence="2" type="ORF">HEB94_008452</name>
</gene>
<evidence type="ECO:0000313" key="2">
    <source>
        <dbReference type="EMBL" id="MBE1611604.1"/>
    </source>
</evidence>
<keyword evidence="3" id="KW-1185">Reference proteome</keyword>
<dbReference type="AlphaFoldDB" id="A0A927N3T3"/>
<feature type="region of interest" description="Disordered" evidence="1">
    <location>
        <begin position="1"/>
        <end position="21"/>
    </location>
</feature>
<name>A0A927N3T3_9ACTN</name>
<sequence length="114" mass="13316">MRDRGRMLCSGEKPDRRDSVRLRDGPEPMLWLGAISPRFREAFLSLSTDSVASLLWLFALFVHKGRRWRTRTRRETHIRAHVHDSTREDPAIRRHSTGWHAITTADITRGKDLT</sequence>
<dbReference type="Proteomes" id="UP000638648">
    <property type="component" value="Unassembled WGS sequence"/>
</dbReference>
<dbReference type="EMBL" id="JADBEM010000001">
    <property type="protein sequence ID" value="MBE1611604.1"/>
    <property type="molecule type" value="Genomic_DNA"/>
</dbReference>
<proteinExistence type="predicted"/>
<evidence type="ECO:0000256" key="1">
    <source>
        <dbReference type="SAM" id="MobiDB-lite"/>
    </source>
</evidence>
<accession>A0A927N3T3</accession>
<reference evidence="2" key="1">
    <citation type="submission" date="2020-10" db="EMBL/GenBank/DDBJ databases">
        <title>Sequencing the genomes of 1000 actinobacteria strains.</title>
        <authorList>
            <person name="Klenk H.-P."/>
        </authorList>
    </citation>
    <scope>NUCLEOTIDE SEQUENCE</scope>
    <source>
        <strain evidence="2">DSM 45354</strain>
    </source>
</reference>
<evidence type="ECO:0000313" key="3">
    <source>
        <dbReference type="Proteomes" id="UP000638648"/>
    </source>
</evidence>